<dbReference type="EMBL" id="CP036339">
    <property type="protein sequence ID" value="QDT75780.1"/>
    <property type="molecule type" value="Genomic_DNA"/>
</dbReference>
<dbReference type="InterPro" id="IPR011047">
    <property type="entry name" value="Quinoprotein_ADH-like_sf"/>
</dbReference>
<accession>A0A517U5E4</accession>
<evidence type="ECO:0000313" key="4">
    <source>
        <dbReference type="Proteomes" id="UP000317909"/>
    </source>
</evidence>
<feature type="region of interest" description="Disordered" evidence="1">
    <location>
        <begin position="357"/>
        <end position="408"/>
    </location>
</feature>
<dbReference type="OrthoDB" id="244732at2"/>
<dbReference type="InterPro" id="IPR002372">
    <property type="entry name" value="PQQ_rpt_dom"/>
</dbReference>
<dbReference type="InterPro" id="IPR015943">
    <property type="entry name" value="WD40/YVTN_repeat-like_dom_sf"/>
</dbReference>
<evidence type="ECO:0000256" key="1">
    <source>
        <dbReference type="SAM" id="MobiDB-lite"/>
    </source>
</evidence>
<dbReference type="Proteomes" id="UP000317909">
    <property type="component" value="Chromosome"/>
</dbReference>
<dbReference type="Gene3D" id="2.130.10.10">
    <property type="entry name" value="YVTN repeat-like/Quinoprotein amine dehydrogenase"/>
    <property type="match status" value="2"/>
</dbReference>
<dbReference type="RefSeq" id="WP_145435560.1">
    <property type="nucleotide sequence ID" value="NZ_CP036339.1"/>
</dbReference>
<dbReference type="InterPro" id="IPR018391">
    <property type="entry name" value="PQQ_b-propeller_rpt"/>
</dbReference>
<name>A0A517U5E4_9BACT</name>
<evidence type="ECO:0000259" key="2">
    <source>
        <dbReference type="Pfam" id="PF13360"/>
    </source>
</evidence>
<dbReference type="SUPFAM" id="SSF50998">
    <property type="entry name" value="Quinoprotein alcohol dehydrogenase-like"/>
    <property type="match status" value="1"/>
</dbReference>
<gene>
    <name evidence="3" type="ORF">I41_50230</name>
</gene>
<protein>
    <submittedName>
        <fullName evidence="3">Outer membrane biogenesis protein BamB</fullName>
    </submittedName>
</protein>
<feature type="domain" description="Pyrrolo-quinoline quinone repeat" evidence="2">
    <location>
        <begin position="103"/>
        <end position="350"/>
    </location>
</feature>
<proteinExistence type="predicted"/>
<dbReference type="PANTHER" id="PTHR34512">
    <property type="entry name" value="CELL SURFACE PROTEIN"/>
    <property type="match status" value="1"/>
</dbReference>
<keyword evidence="4" id="KW-1185">Reference proteome</keyword>
<feature type="compositionally biased region" description="Low complexity" evidence="1">
    <location>
        <begin position="358"/>
        <end position="405"/>
    </location>
</feature>
<sequence>MPNSAGQWRRLDGLMAVAVGGLALLAAMEPAWGADWPRFRGANGSGVSRDSGMIPTEWSETENLKWSAELPGPGKSSPIVVGDRVIVTAWSGENPPDDLRRHLLCFDRKTGKELWHNTIEPLTPDEPFRGMFTENGYASHTPVSDGERIYAFFGLDGVRAYDMEGNELWRTTVGAGTDPSGWGTASSPILTDKLVIVPATSEDASLVALDKKTGREVWRREAALLEGVWGTPLMVEGADGAEELVIATPAEIWGLAPDTGKIRWYAVGPESRSMSSSAVADKGVVYMVGGRDSGTMAVRSGGQGDVTESHVAWNNNYRGGIGTPICFDGLLYSINNGVATCFDAGTGERIYQERLKPPAEQAATPQTTETPAAEAATGQVAAEQSRATVAAPGEAPAAKPAFEGFGRPGDFADPREFGGFGGGFGGGGFGGGGRGGMRQQDYSSPIAADSKIFFVRRGGETYVLAPGREFKQLAVNKFASDDGDFSATPAASDGELFIRSSKKLYCVGK</sequence>
<dbReference type="SMART" id="SM00564">
    <property type="entry name" value="PQQ"/>
    <property type="match status" value="3"/>
</dbReference>
<reference evidence="3 4" key="1">
    <citation type="submission" date="2019-02" db="EMBL/GenBank/DDBJ databases">
        <title>Deep-cultivation of Planctomycetes and their phenomic and genomic characterization uncovers novel biology.</title>
        <authorList>
            <person name="Wiegand S."/>
            <person name="Jogler M."/>
            <person name="Boedeker C."/>
            <person name="Pinto D."/>
            <person name="Vollmers J."/>
            <person name="Rivas-Marin E."/>
            <person name="Kohn T."/>
            <person name="Peeters S.H."/>
            <person name="Heuer A."/>
            <person name="Rast P."/>
            <person name="Oberbeckmann S."/>
            <person name="Bunk B."/>
            <person name="Jeske O."/>
            <person name="Meyerdierks A."/>
            <person name="Storesund J.E."/>
            <person name="Kallscheuer N."/>
            <person name="Luecker S."/>
            <person name="Lage O.M."/>
            <person name="Pohl T."/>
            <person name="Merkel B.J."/>
            <person name="Hornburger P."/>
            <person name="Mueller R.-W."/>
            <person name="Bruemmer F."/>
            <person name="Labrenz M."/>
            <person name="Spormann A.M."/>
            <person name="Op den Camp H."/>
            <person name="Overmann J."/>
            <person name="Amann R."/>
            <person name="Jetten M.S.M."/>
            <person name="Mascher T."/>
            <person name="Medema M.H."/>
            <person name="Devos D.P."/>
            <person name="Kaster A.-K."/>
            <person name="Ovreas L."/>
            <person name="Rohde M."/>
            <person name="Galperin M.Y."/>
            <person name="Jogler C."/>
        </authorList>
    </citation>
    <scope>NUCLEOTIDE SEQUENCE [LARGE SCALE GENOMIC DNA]</scope>
    <source>
        <strain evidence="3 4">I41</strain>
    </source>
</reference>
<dbReference type="PANTHER" id="PTHR34512:SF30">
    <property type="entry name" value="OUTER MEMBRANE PROTEIN ASSEMBLY FACTOR BAMB"/>
    <property type="match status" value="1"/>
</dbReference>
<organism evidence="3 4">
    <name type="scientific">Lacipirellula limnantheis</name>
    <dbReference type="NCBI Taxonomy" id="2528024"/>
    <lineage>
        <taxon>Bacteria</taxon>
        <taxon>Pseudomonadati</taxon>
        <taxon>Planctomycetota</taxon>
        <taxon>Planctomycetia</taxon>
        <taxon>Pirellulales</taxon>
        <taxon>Lacipirellulaceae</taxon>
        <taxon>Lacipirellula</taxon>
    </lineage>
</organism>
<evidence type="ECO:0000313" key="3">
    <source>
        <dbReference type="EMBL" id="QDT75780.1"/>
    </source>
</evidence>
<dbReference type="Pfam" id="PF13360">
    <property type="entry name" value="PQQ_2"/>
    <property type="match status" value="1"/>
</dbReference>
<dbReference type="KEGG" id="llh:I41_50230"/>
<dbReference type="AlphaFoldDB" id="A0A517U5E4"/>